<dbReference type="AlphaFoldDB" id="A0A9Q0F2A6"/>
<protein>
    <submittedName>
        <fullName evidence="1">Uncharacterized protein</fullName>
    </submittedName>
</protein>
<dbReference type="OrthoDB" id="5376140at2759"/>
<organism evidence="1 2">
    <name type="scientific">Turnera subulata</name>
    <dbReference type="NCBI Taxonomy" id="218843"/>
    <lineage>
        <taxon>Eukaryota</taxon>
        <taxon>Viridiplantae</taxon>
        <taxon>Streptophyta</taxon>
        <taxon>Embryophyta</taxon>
        <taxon>Tracheophyta</taxon>
        <taxon>Spermatophyta</taxon>
        <taxon>Magnoliopsida</taxon>
        <taxon>eudicotyledons</taxon>
        <taxon>Gunneridae</taxon>
        <taxon>Pentapetalae</taxon>
        <taxon>rosids</taxon>
        <taxon>fabids</taxon>
        <taxon>Malpighiales</taxon>
        <taxon>Passifloraceae</taxon>
        <taxon>Turnera</taxon>
    </lineage>
</organism>
<dbReference type="InterPro" id="IPR029063">
    <property type="entry name" value="SAM-dependent_MTases_sf"/>
</dbReference>
<keyword evidence="2" id="KW-1185">Reference proteome</keyword>
<proteinExistence type="predicted"/>
<reference evidence="1" key="2">
    <citation type="journal article" date="2023" name="Plants (Basel)">
        <title>Annotation of the Turnera subulata (Passifloraceae) Draft Genome Reveals the S-Locus Evolved after the Divergence of Turneroideae from Passifloroideae in a Stepwise Manner.</title>
        <authorList>
            <person name="Henning P.M."/>
            <person name="Roalson E.H."/>
            <person name="Mir W."/>
            <person name="McCubbin A.G."/>
            <person name="Shore J.S."/>
        </authorList>
    </citation>
    <scope>NUCLEOTIDE SEQUENCE</scope>
    <source>
        <tissue evidence="1">Leaves</tissue>
    </source>
</reference>
<evidence type="ECO:0000313" key="2">
    <source>
        <dbReference type="Proteomes" id="UP001141552"/>
    </source>
</evidence>
<comment type="caution">
    <text evidence="1">The sequence shown here is derived from an EMBL/GenBank/DDBJ whole genome shotgun (WGS) entry which is preliminary data.</text>
</comment>
<dbReference type="EMBL" id="JAKUCV010007382">
    <property type="protein sequence ID" value="KAJ4823698.1"/>
    <property type="molecule type" value="Genomic_DNA"/>
</dbReference>
<dbReference type="Gene3D" id="3.40.50.150">
    <property type="entry name" value="Vaccinia Virus protein VP39"/>
    <property type="match status" value="2"/>
</dbReference>
<name>A0A9Q0F2A6_9ROSI</name>
<reference evidence="1" key="1">
    <citation type="submission" date="2022-02" db="EMBL/GenBank/DDBJ databases">
        <authorList>
            <person name="Henning P.M."/>
            <person name="McCubbin A.G."/>
            <person name="Shore J.S."/>
        </authorList>
    </citation>
    <scope>NUCLEOTIDE SEQUENCE</scope>
    <source>
        <strain evidence="1">F60SS</strain>
        <tissue evidence="1">Leaves</tissue>
    </source>
</reference>
<accession>A0A9Q0F2A6</accession>
<sequence>MWLGTTMPLNQPRNPKYPIEDEKVKQKIIFIDMVKHLMPKFVLTENVDEKSKQMIIFMDTVKHLLSKFVQMEIVVDLTCFSKDF</sequence>
<evidence type="ECO:0000313" key="1">
    <source>
        <dbReference type="EMBL" id="KAJ4823698.1"/>
    </source>
</evidence>
<gene>
    <name evidence="1" type="ORF">Tsubulata_009320</name>
</gene>
<dbReference type="Proteomes" id="UP001141552">
    <property type="component" value="Unassembled WGS sequence"/>
</dbReference>